<dbReference type="InterPro" id="IPR029444">
    <property type="entry name" value="INTS5_C"/>
</dbReference>
<dbReference type="InterPro" id="IPR016024">
    <property type="entry name" value="ARM-type_fold"/>
</dbReference>
<feature type="non-terminal residue" evidence="3">
    <location>
        <position position="1"/>
    </location>
</feature>
<protein>
    <submittedName>
        <fullName evidence="3">Integrator complex subunit 5</fullName>
    </submittedName>
</protein>
<accession>A0A087V9F4</accession>
<dbReference type="Proteomes" id="UP000053309">
    <property type="component" value="Unassembled WGS sequence"/>
</dbReference>
<dbReference type="EMBL" id="KL484864">
    <property type="protein sequence ID" value="KFO09246.1"/>
    <property type="molecule type" value="Genomic_DNA"/>
</dbReference>
<reference evidence="3 4" key="1">
    <citation type="submission" date="2014-04" db="EMBL/GenBank/DDBJ databases">
        <title>Genome evolution of avian class.</title>
        <authorList>
            <person name="Zhang G."/>
            <person name="Li C."/>
        </authorList>
    </citation>
    <scope>NUCLEOTIDE SEQUENCE [LARGE SCALE GENOMIC DNA]</scope>
    <source>
        <strain evidence="3">BGI_N312</strain>
    </source>
</reference>
<dbReference type="InterPro" id="IPR029445">
    <property type="entry name" value="INTS5_N"/>
</dbReference>
<sequence>SAQELGQEVKAFLTGLDPVHGTKLSPKDHARCALLLLRSLPPARHAALDHFRSVFDDQVCSHLLERENGGGTTSGGGGRTSGSGLEDVVQEVQRVLTEFVKANPKAWAPVVSAWSIDLMGQLSSKYAGRHGVPHASSLNELLQLWMSCKATRTLMEIYTQCLSAMIGGCPDACVDALLDTSVQHSPHFDWVVAHIGSSFPNTIINRVLSCGLKDFCVHGATPGDFFFPVAADKRVPKIASVVGILGHLASRHSGSIKQELLRMFHESLGPARDQHQKAAVPFLLQVAVMSPALLGTISSELVDSLKPNVLNQLHQHFVSLPREDLENMVSIVVHLICQTSAGAYRILQFLVNTAMPASVITPPGLTLHDGVRESCDRIIQLLLLNLQKLVYNRGNPSLTDSPPRPVPFLDALKSHVRDLCVETLRLERKRFLWQHQLLSLLAVYSAPHCATDALFFLLTLARTQEELALATQLYAVLSSCLTDLLPATVKTCVSQIHAGRLPESQIIQLFRNLALVVQWEGGEGGSAAMGVQLGAVLARHLHDFGQLLLHRNPEVAEAACLLLSVCPFPRAVPPAHLSAVVRAAVHQFFLVLRQKNPASLSYSGRLLARLSAVSSAAAKSVLQQLVEGALRGRNAELFGGSAEKSDWEETGREGNADVSLLDINRRFTATVNFSGGVWSVFHAGIIGRGSRLNPATEPGERTPEELAHNVQTFLTLLLRCCRLGRSNETSSDTEINPEAAKAVAAALVESVCPEASGGELIWPPEEQSRGTVERDLRICRRFRHHPLLFPLLRLVATGRPALCYCTLGSPWQLQASCCLVACMAEGSLLPPVLGNVHEIFEHLAPFEVHLLLLSVWDYLRDNNPLPQKFTFHPERGVFRRDFSRDGDVGKHLAVLHSVLHKNIHRLGLLAG</sequence>
<organism evidence="3 4">
    <name type="scientific">Balearica regulorum gibbericeps</name>
    <name type="common">East African grey crowned-crane</name>
    <dbReference type="NCBI Taxonomy" id="100784"/>
    <lineage>
        <taxon>Eukaryota</taxon>
        <taxon>Metazoa</taxon>
        <taxon>Chordata</taxon>
        <taxon>Craniata</taxon>
        <taxon>Vertebrata</taxon>
        <taxon>Euteleostomi</taxon>
        <taxon>Archelosauria</taxon>
        <taxon>Archosauria</taxon>
        <taxon>Dinosauria</taxon>
        <taxon>Saurischia</taxon>
        <taxon>Theropoda</taxon>
        <taxon>Coelurosauria</taxon>
        <taxon>Aves</taxon>
        <taxon>Neognathae</taxon>
        <taxon>Neoaves</taxon>
        <taxon>Gruiformes</taxon>
        <taxon>Gruidae</taxon>
        <taxon>Balearica</taxon>
    </lineage>
</organism>
<evidence type="ECO:0000313" key="3">
    <source>
        <dbReference type="EMBL" id="KFO09246.1"/>
    </source>
</evidence>
<evidence type="ECO:0000313" key="4">
    <source>
        <dbReference type="Proteomes" id="UP000053309"/>
    </source>
</evidence>
<dbReference type="InterPro" id="IPR040316">
    <property type="entry name" value="INTS5"/>
</dbReference>
<name>A0A087V9F4_BALRE</name>
<feature type="domain" description="Integrator complex subunit 5 N-terminal" evidence="1">
    <location>
        <begin position="3"/>
        <end position="216"/>
    </location>
</feature>
<dbReference type="PANTHER" id="PTHR31697:SF2">
    <property type="entry name" value="INTEGRATOR COMPLEX SUBUNIT 5"/>
    <property type="match status" value="1"/>
</dbReference>
<dbReference type="SUPFAM" id="SSF48371">
    <property type="entry name" value="ARM repeat"/>
    <property type="match status" value="1"/>
</dbReference>
<dbReference type="PANTHER" id="PTHR31697">
    <property type="entry name" value="INTEGRATOR COMPLEX SUBUNIT 5"/>
    <property type="match status" value="1"/>
</dbReference>
<dbReference type="AlphaFoldDB" id="A0A087V9F4"/>
<feature type="non-terminal residue" evidence="3">
    <location>
        <position position="911"/>
    </location>
</feature>
<gene>
    <name evidence="3" type="ORF">N312_10363</name>
</gene>
<keyword evidence="4" id="KW-1185">Reference proteome</keyword>
<dbReference type="GO" id="GO:0034472">
    <property type="term" value="P:snRNA 3'-end processing"/>
    <property type="evidence" value="ECO:0007669"/>
    <property type="project" value="TreeGrafter"/>
</dbReference>
<dbReference type="Pfam" id="PF14838">
    <property type="entry name" value="INTS5_C"/>
    <property type="match status" value="1"/>
</dbReference>
<evidence type="ECO:0000259" key="2">
    <source>
        <dbReference type="Pfam" id="PF14838"/>
    </source>
</evidence>
<dbReference type="GO" id="GO:0032039">
    <property type="term" value="C:integrator complex"/>
    <property type="evidence" value="ECO:0007669"/>
    <property type="project" value="InterPro"/>
</dbReference>
<feature type="domain" description="Integrator complex subunit 5 C-terminal" evidence="2">
    <location>
        <begin position="237"/>
        <end position="906"/>
    </location>
</feature>
<proteinExistence type="predicted"/>
<evidence type="ECO:0000259" key="1">
    <source>
        <dbReference type="Pfam" id="PF14837"/>
    </source>
</evidence>
<dbReference type="Pfam" id="PF14837">
    <property type="entry name" value="INTS5_N"/>
    <property type="match status" value="1"/>
</dbReference>